<feature type="domain" description="Integrase catalytic" evidence="3">
    <location>
        <begin position="164"/>
        <end position="336"/>
    </location>
</feature>
<keyword evidence="1" id="KW-0694">RNA-binding</keyword>
<dbReference type="GO" id="GO:0015074">
    <property type="term" value="P:DNA integration"/>
    <property type="evidence" value="ECO:0007669"/>
    <property type="project" value="InterPro"/>
</dbReference>
<dbReference type="Pfam" id="PF13976">
    <property type="entry name" value="gag_pre-integrs"/>
    <property type="match status" value="1"/>
</dbReference>
<dbReference type="Pfam" id="PF07727">
    <property type="entry name" value="RVT_2"/>
    <property type="match status" value="1"/>
</dbReference>
<dbReference type="InterPro" id="IPR036397">
    <property type="entry name" value="RNaseH_sf"/>
</dbReference>
<dbReference type="InterPro" id="IPR001584">
    <property type="entry name" value="Integrase_cat-core"/>
</dbReference>
<dbReference type="Proteomes" id="UP001213000">
    <property type="component" value="Unassembled WGS sequence"/>
</dbReference>
<evidence type="ECO:0000313" key="5">
    <source>
        <dbReference type="Proteomes" id="UP001213000"/>
    </source>
</evidence>
<protein>
    <recommendedName>
        <fullName evidence="3">Integrase catalytic domain-containing protein</fullName>
    </recommendedName>
</protein>
<dbReference type="SUPFAM" id="SSF53098">
    <property type="entry name" value="Ribonuclease H-like"/>
    <property type="match status" value="1"/>
</dbReference>
<evidence type="ECO:0000259" key="3">
    <source>
        <dbReference type="PROSITE" id="PS50994"/>
    </source>
</evidence>
<dbReference type="Pfam" id="PF25597">
    <property type="entry name" value="SH3_retrovirus"/>
    <property type="match status" value="1"/>
</dbReference>
<dbReference type="InterPro" id="IPR057670">
    <property type="entry name" value="SH3_retrovirus"/>
</dbReference>
<dbReference type="Gene3D" id="3.30.420.10">
    <property type="entry name" value="Ribonuclease H-like superfamily/Ribonuclease H"/>
    <property type="match status" value="1"/>
</dbReference>
<name>A0AAD5VIQ0_9AGAR</name>
<comment type="caution">
    <text evidence="4">The sequence shown here is derived from an EMBL/GenBank/DDBJ whole genome shotgun (WGS) entry which is preliminary data.</text>
</comment>
<dbReference type="PANTHER" id="PTHR11439:SF483">
    <property type="entry name" value="PEPTIDE SYNTHASE GLIP-LIKE, PUTATIVE (AFU_ORTHOLOGUE AFUA_3G12920)-RELATED"/>
    <property type="match status" value="1"/>
</dbReference>
<evidence type="ECO:0000256" key="2">
    <source>
        <dbReference type="SAM" id="MobiDB-lite"/>
    </source>
</evidence>
<dbReference type="InterPro" id="IPR025724">
    <property type="entry name" value="GAG-pre-integrase_dom"/>
</dbReference>
<keyword evidence="5" id="KW-1185">Reference proteome</keyword>
<dbReference type="InterPro" id="IPR012337">
    <property type="entry name" value="RNaseH-like_sf"/>
</dbReference>
<dbReference type="CDD" id="cd09272">
    <property type="entry name" value="RNase_HI_RT_Ty1"/>
    <property type="match status" value="1"/>
</dbReference>
<reference evidence="4" key="1">
    <citation type="submission" date="2022-07" db="EMBL/GenBank/DDBJ databases">
        <title>Genome Sequence of Leucocoprinus birnbaumii.</title>
        <authorList>
            <person name="Buettner E."/>
        </authorList>
    </citation>
    <scope>NUCLEOTIDE SEQUENCE</scope>
    <source>
        <strain evidence="4">VT141</strain>
    </source>
</reference>
<organism evidence="4 5">
    <name type="scientific">Leucocoprinus birnbaumii</name>
    <dbReference type="NCBI Taxonomy" id="56174"/>
    <lineage>
        <taxon>Eukaryota</taxon>
        <taxon>Fungi</taxon>
        <taxon>Dikarya</taxon>
        <taxon>Basidiomycota</taxon>
        <taxon>Agaricomycotina</taxon>
        <taxon>Agaricomycetes</taxon>
        <taxon>Agaricomycetidae</taxon>
        <taxon>Agaricales</taxon>
        <taxon>Agaricineae</taxon>
        <taxon>Agaricaceae</taxon>
        <taxon>Leucocoprinus</taxon>
    </lineage>
</organism>
<dbReference type="AlphaFoldDB" id="A0AAD5VIQ0"/>
<dbReference type="InterPro" id="IPR013103">
    <property type="entry name" value="RVT_2"/>
</dbReference>
<accession>A0AAD5VIQ0</accession>
<feature type="region of interest" description="Disordered" evidence="2">
    <location>
        <begin position="836"/>
        <end position="857"/>
    </location>
</feature>
<sequence>MTGRTAEKDVTFEIVGQGTVMISVDVGGKVVDLTLNDVLHTPGLRSNLISIPKICSLGFSVFFGLEEVAARHPNGSMVLRGVMTDGLYQVPVVDTPRAYLAKSQRRPASFDVWHRRFGHAGLDSLRNLARKGLVDGLEVVGGMDMGGSCEDCIYGKMHARAYDEEVVPEKELLECLHVDLWGPSPVASAGGSKYFMLMMDGASSFRAVEFLREKTAEATLRVLKDFVLHAERLTGKALIRVRVDRGREWDNRLWDEFRREHGFAIDFTTAYAHQQNGAAERSMRIILDGARSMLAESGLPTKFWPEAVRTTVYVRNLIPSKRHPDVVPAERWYGRKQDVTHLRPFGSTAYAHISPETSTSKLAARATRLVMIGYFSRGSYKLLDRETGSVYSGRNIHFEEGKTNFASGPQRMEWGEEEDPFPARVLEERLAEVRTHGDDDQGDGTTGSGDVDRRADGVDGGDTEVGTTGGDNEGSGTSEDEVEGLVQGTEEQEDEVVRVEETLLPVTEARGGTLAARRARREPKPSRRLIESREYLAREAGGAAAGVQDAEEERIPGAFSALVGGVKVPRTYREAMMEPEAWWEPMVKEINMMKARGVYELVDRPVGKNVIGSKWVYAPKFDGDGALEGRKSRIVAMGYTQIQGVDFDETYAATARLESFRLILAIVASEGLVLWQLDFVAAYLNSTIDFDVYMEQPQGFVEGGGDKVWKLQKTLYGTMQGGHDWFKTLSRTYKELGYHQSLAEPTIRTRRDGEKFTITCTYTDDTMGGSSDGGEAERAKKELGEKYEAKVMKEVDHMLGIKVETVEEGIRISQKAYAKRMLEKFGMGNCKPKSTPLPVGITLSTKDGPESDEEKEEMKKVPYREALGSLMWLQVATRPDLSYAVNLLSRYSSNPGKVHWEAMKHVMAYIRGTLDYGITYHRGSSLQPVGFVDSDFANDRDTRRSTDGHVFFAGGGPVSWSTKRQETVATSTTEAEYMAVSRAVQQAMWLSSFFDQASLPQQRPVTLFIDNNGAIDMTKTYRGHKRTKHIDVRHHFVKEKAEMGEFVPVYIPSEDNVADLLTKPLPRDATRNFTSDLGLWDMESEGTSN</sequence>
<dbReference type="GO" id="GO:0005634">
    <property type="term" value="C:nucleus"/>
    <property type="evidence" value="ECO:0007669"/>
    <property type="project" value="UniProtKB-ARBA"/>
</dbReference>
<dbReference type="InterPro" id="IPR054722">
    <property type="entry name" value="PolX-like_BBD"/>
</dbReference>
<dbReference type="Pfam" id="PF22936">
    <property type="entry name" value="Pol_BBD"/>
    <property type="match status" value="1"/>
</dbReference>
<gene>
    <name evidence="4" type="ORF">NP233_g10430</name>
</gene>
<evidence type="ECO:0000256" key="1">
    <source>
        <dbReference type="ARBA" id="ARBA00022884"/>
    </source>
</evidence>
<dbReference type="PANTHER" id="PTHR11439">
    <property type="entry name" value="GAG-POL-RELATED RETROTRANSPOSON"/>
    <property type="match status" value="1"/>
</dbReference>
<evidence type="ECO:0000313" key="4">
    <source>
        <dbReference type="EMBL" id="KAJ3561062.1"/>
    </source>
</evidence>
<dbReference type="PROSITE" id="PS50994">
    <property type="entry name" value="INTEGRASE"/>
    <property type="match status" value="1"/>
</dbReference>
<dbReference type="GO" id="GO:0003723">
    <property type="term" value="F:RNA binding"/>
    <property type="evidence" value="ECO:0007669"/>
    <property type="project" value="UniProtKB-KW"/>
</dbReference>
<feature type="region of interest" description="Disordered" evidence="2">
    <location>
        <begin position="433"/>
        <end position="495"/>
    </location>
</feature>
<proteinExistence type="predicted"/>
<dbReference type="EMBL" id="JANIEX010001062">
    <property type="protein sequence ID" value="KAJ3561062.1"/>
    <property type="molecule type" value="Genomic_DNA"/>
</dbReference>